<dbReference type="PANTHER" id="PTHR46652">
    <property type="entry name" value="LEUCINE-RICH REPEAT AND IQ DOMAIN-CONTAINING PROTEIN 1-RELATED"/>
    <property type="match status" value="1"/>
</dbReference>
<keyword evidence="2" id="KW-0677">Repeat</keyword>
<dbReference type="InterPro" id="IPR050836">
    <property type="entry name" value="SDS22/Internalin_LRR"/>
</dbReference>
<dbReference type="Pfam" id="PF12799">
    <property type="entry name" value="LRR_4"/>
    <property type="match status" value="1"/>
</dbReference>
<accession>A0A0F9BL78</accession>
<organism evidence="3">
    <name type="scientific">marine sediment metagenome</name>
    <dbReference type="NCBI Taxonomy" id="412755"/>
    <lineage>
        <taxon>unclassified sequences</taxon>
        <taxon>metagenomes</taxon>
        <taxon>ecological metagenomes</taxon>
    </lineage>
</organism>
<evidence type="ECO:0000256" key="2">
    <source>
        <dbReference type="ARBA" id="ARBA00022737"/>
    </source>
</evidence>
<dbReference type="PANTHER" id="PTHR46652:SF3">
    <property type="entry name" value="LEUCINE-RICH REPEAT-CONTAINING PROTEIN 9"/>
    <property type="match status" value="1"/>
</dbReference>
<protein>
    <recommendedName>
        <fullName evidence="4">Leucine-rich repeat domain-containing protein</fullName>
    </recommendedName>
</protein>
<keyword evidence="1" id="KW-0433">Leucine-rich repeat</keyword>
<gene>
    <name evidence="3" type="ORF">LCGC14_2514260</name>
</gene>
<dbReference type="InterPro" id="IPR032675">
    <property type="entry name" value="LRR_dom_sf"/>
</dbReference>
<evidence type="ECO:0000313" key="3">
    <source>
        <dbReference type="EMBL" id="KKL14577.1"/>
    </source>
</evidence>
<dbReference type="PRINTS" id="PR00019">
    <property type="entry name" value="LEURICHRPT"/>
</dbReference>
<dbReference type="EMBL" id="LAZR01040402">
    <property type="protein sequence ID" value="KKL14577.1"/>
    <property type="molecule type" value="Genomic_DNA"/>
</dbReference>
<evidence type="ECO:0000256" key="1">
    <source>
        <dbReference type="ARBA" id="ARBA00022614"/>
    </source>
</evidence>
<reference evidence="3" key="1">
    <citation type="journal article" date="2015" name="Nature">
        <title>Complex archaea that bridge the gap between prokaryotes and eukaryotes.</title>
        <authorList>
            <person name="Spang A."/>
            <person name="Saw J.H."/>
            <person name="Jorgensen S.L."/>
            <person name="Zaremba-Niedzwiedzka K."/>
            <person name="Martijn J."/>
            <person name="Lind A.E."/>
            <person name="van Eijk R."/>
            <person name="Schleper C."/>
            <person name="Guy L."/>
            <person name="Ettema T.J."/>
        </authorList>
    </citation>
    <scope>NUCLEOTIDE SEQUENCE</scope>
</reference>
<evidence type="ECO:0008006" key="4">
    <source>
        <dbReference type="Google" id="ProtNLM"/>
    </source>
</evidence>
<dbReference type="Gene3D" id="3.80.10.10">
    <property type="entry name" value="Ribonuclease Inhibitor"/>
    <property type="match status" value="1"/>
</dbReference>
<sequence length="195" mass="22360">MESKFNPEEVYIFEEEEDELYVFNDVDLNESEVDQSIVSIISQMFLGNSGKYLESIDLSQIDGELILSDSNISNLDGLQYCISVTNLDLSHNKIENINEINSLEQLEELDLSNNDIVNIDQLIGLDNLETLYLDSNQIDDIEILLKLKELKFVSIIDNPRINMDILHKLQEKGVIVIYFVTFHETDPRVTAMLTP</sequence>
<proteinExistence type="predicted"/>
<dbReference type="SUPFAM" id="SSF52075">
    <property type="entry name" value="Outer arm dynein light chain 1"/>
    <property type="match status" value="1"/>
</dbReference>
<name>A0A0F9BL78_9ZZZZ</name>
<comment type="caution">
    <text evidence="3">The sequence shown here is derived from an EMBL/GenBank/DDBJ whole genome shotgun (WGS) entry which is preliminary data.</text>
</comment>
<dbReference type="AlphaFoldDB" id="A0A0F9BL78"/>
<dbReference type="PROSITE" id="PS51450">
    <property type="entry name" value="LRR"/>
    <property type="match status" value="3"/>
</dbReference>
<dbReference type="InterPro" id="IPR001611">
    <property type="entry name" value="Leu-rich_rpt"/>
</dbReference>
<dbReference type="InterPro" id="IPR025875">
    <property type="entry name" value="Leu-rich_rpt_4"/>
</dbReference>